<accession>A0A2G9SL55</accession>
<feature type="non-terminal residue" evidence="4">
    <location>
        <position position="461"/>
    </location>
</feature>
<keyword evidence="5" id="KW-1185">Reference proteome</keyword>
<dbReference type="PROSITE" id="PS50118">
    <property type="entry name" value="HMG_BOX_2"/>
    <property type="match status" value="1"/>
</dbReference>
<organism evidence="4 5">
    <name type="scientific">Aquarana catesbeiana</name>
    <name type="common">American bullfrog</name>
    <name type="synonym">Rana catesbeiana</name>
    <dbReference type="NCBI Taxonomy" id="8400"/>
    <lineage>
        <taxon>Eukaryota</taxon>
        <taxon>Metazoa</taxon>
        <taxon>Chordata</taxon>
        <taxon>Craniata</taxon>
        <taxon>Vertebrata</taxon>
        <taxon>Euteleostomi</taxon>
        <taxon>Amphibia</taxon>
        <taxon>Batrachia</taxon>
        <taxon>Anura</taxon>
        <taxon>Neobatrachia</taxon>
        <taxon>Ranoidea</taxon>
        <taxon>Ranidae</taxon>
        <taxon>Aquarana</taxon>
    </lineage>
</organism>
<dbReference type="FunFam" id="1.10.30.10:FF:000026">
    <property type="entry name" value="PMS1 homolog 1, mismatch repair system component"/>
    <property type="match status" value="1"/>
</dbReference>
<feature type="region of interest" description="Disordered" evidence="2">
    <location>
        <begin position="270"/>
        <end position="302"/>
    </location>
</feature>
<dbReference type="InterPro" id="IPR009071">
    <property type="entry name" value="HMG_box_dom"/>
</dbReference>
<evidence type="ECO:0000259" key="3">
    <source>
        <dbReference type="PROSITE" id="PS50118"/>
    </source>
</evidence>
<protein>
    <recommendedName>
        <fullName evidence="3">HMG box domain-containing protein</fullName>
    </recommendedName>
</protein>
<dbReference type="InterPro" id="IPR036910">
    <property type="entry name" value="HMG_box_dom_sf"/>
</dbReference>
<dbReference type="OrthoDB" id="10263226at2759"/>
<evidence type="ECO:0000313" key="4">
    <source>
        <dbReference type="EMBL" id="PIO40804.1"/>
    </source>
</evidence>
<keyword evidence="1" id="KW-0539">Nucleus</keyword>
<dbReference type="GO" id="GO:0003677">
    <property type="term" value="F:DNA binding"/>
    <property type="evidence" value="ECO:0007669"/>
    <property type="project" value="UniProtKB-UniRule"/>
</dbReference>
<reference evidence="5" key="1">
    <citation type="journal article" date="2017" name="Nat. Commun.">
        <title>The North American bullfrog draft genome provides insight into hormonal regulation of long noncoding RNA.</title>
        <authorList>
            <person name="Hammond S.A."/>
            <person name="Warren R.L."/>
            <person name="Vandervalk B.P."/>
            <person name="Kucuk E."/>
            <person name="Khan H."/>
            <person name="Gibb E.A."/>
            <person name="Pandoh P."/>
            <person name="Kirk H."/>
            <person name="Zhao Y."/>
            <person name="Jones M."/>
            <person name="Mungall A.J."/>
            <person name="Coope R."/>
            <person name="Pleasance S."/>
            <person name="Moore R.A."/>
            <person name="Holt R.A."/>
            <person name="Round J.M."/>
            <person name="Ohora S."/>
            <person name="Walle B.V."/>
            <person name="Veldhoen N."/>
            <person name="Helbing C.C."/>
            <person name="Birol I."/>
        </authorList>
    </citation>
    <scope>NUCLEOTIDE SEQUENCE [LARGE SCALE GENOMIC DNA]</scope>
</reference>
<dbReference type="EMBL" id="KV922923">
    <property type="protein sequence ID" value="PIO40804.1"/>
    <property type="molecule type" value="Genomic_DNA"/>
</dbReference>
<proteinExistence type="predicted"/>
<dbReference type="Proteomes" id="UP000228934">
    <property type="component" value="Unassembled WGS sequence"/>
</dbReference>
<evidence type="ECO:0000313" key="5">
    <source>
        <dbReference type="Proteomes" id="UP000228934"/>
    </source>
</evidence>
<dbReference type="AlphaFoldDB" id="A0A2G9SL55"/>
<dbReference type="GO" id="GO:0005634">
    <property type="term" value="C:nucleus"/>
    <property type="evidence" value="ECO:0007669"/>
    <property type="project" value="UniProtKB-UniRule"/>
</dbReference>
<feature type="compositionally biased region" description="Polar residues" evidence="2">
    <location>
        <begin position="89"/>
        <end position="98"/>
    </location>
</feature>
<dbReference type="Pfam" id="PF00505">
    <property type="entry name" value="HMG_box"/>
    <property type="match status" value="1"/>
</dbReference>
<dbReference type="Gene3D" id="1.10.30.10">
    <property type="entry name" value="High mobility group box domain"/>
    <property type="match status" value="1"/>
</dbReference>
<feature type="DNA-binding region" description="HMG box" evidence="1">
    <location>
        <begin position="209"/>
        <end position="277"/>
    </location>
</feature>
<name>A0A2G9SL55_AQUCT</name>
<feature type="compositionally biased region" description="Basic and acidic residues" evidence="2">
    <location>
        <begin position="99"/>
        <end position="110"/>
    </location>
</feature>
<keyword evidence="1" id="KW-0238">DNA-binding</keyword>
<dbReference type="SUPFAM" id="SSF47095">
    <property type="entry name" value="HMG-box"/>
    <property type="match status" value="1"/>
</dbReference>
<feature type="region of interest" description="Disordered" evidence="2">
    <location>
        <begin position="83"/>
        <end position="110"/>
    </location>
</feature>
<evidence type="ECO:0000256" key="2">
    <source>
        <dbReference type="SAM" id="MobiDB-lite"/>
    </source>
</evidence>
<dbReference type="SMART" id="SM00398">
    <property type="entry name" value="HMG"/>
    <property type="match status" value="1"/>
</dbReference>
<evidence type="ECO:0000256" key="1">
    <source>
        <dbReference type="PROSITE-ProRule" id="PRU00267"/>
    </source>
</evidence>
<gene>
    <name evidence="4" type="ORF">AB205_0201790</name>
</gene>
<feature type="non-terminal residue" evidence="4">
    <location>
        <position position="1"/>
    </location>
</feature>
<sequence>SVLSAVEITLKSVYSDPVLKEVDRVNAQFTEADVNIKDPSKANDGKDVIVETTDPLEQNAYTHLNNNDGKLESETEALLTDPSAESGIWPNNNRQQHSSTEHVKDDEADREFECNTAGKPTEYKNTISNNSLETSNDNWSKGTAFKNSKGENLQPVTILCSSSETNTNQSCEETGLIEGPKNTEKKSTNVISEKSGFITAFDLMSNRVIKKPMSARDIFTQEYQISYLKDTPKVGFDDLSTEMLDLWEQLGEEEKLKYEEKATKDLQRYRQQTAKATEKNMQKPKEAEKRPRQVSGESTAQKIKRKTALSNQQILDTLFKSQVEKKASVPAVKTIQIAFSLNSLKQKNRRLPGKEVQDTEFSLINKLNFPGAWVLASKRTITLLNPYRMEEMLLYKRLVDNYKIPVEILDSPIVLTHRLFGETDYLSILLGMQKDYPKPNGHIYFSDPRLASNGFLIKMIP</sequence>
<feature type="domain" description="HMG box" evidence="3">
    <location>
        <begin position="209"/>
        <end position="277"/>
    </location>
</feature>
<feature type="compositionally biased region" description="Basic and acidic residues" evidence="2">
    <location>
        <begin position="276"/>
        <end position="291"/>
    </location>
</feature>